<evidence type="ECO:0000256" key="2">
    <source>
        <dbReference type="SAM" id="Coils"/>
    </source>
</evidence>
<dbReference type="CDD" id="cd18809">
    <property type="entry name" value="SF1_C_RecD"/>
    <property type="match status" value="1"/>
</dbReference>
<comment type="catalytic activity">
    <reaction evidence="1">
        <text>ATP + H2O = ADP + phosphate + H(+)</text>
        <dbReference type="Rhea" id="RHEA:13065"/>
        <dbReference type="ChEBI" id="CHEBI:15377"/>
        <dbReference type="ChEBI" id="CHEBI:15378"/>
        <dbReference type="ChEBI" id="CHEBI:30616"/>
        <dbReference type="ChEBI" id="CHEBI:43474"/>
        <dbReference type="ChEBI" id="CHEBI:456216"/>
        <dbReference type="EC" id="5.6.2.3"/>
    </reaction>
</comment>
<dbReference type="GO" id="GO:0043139">
    <property type="term" value="F:5'-3' DNA helicase activity"/>
    <property type="evidence" value="ECO:0007669"/>
    <property type="project" value="UniProtKB-EC"/>
</dbReference>
<dbReference type="InterPro" id="IPR025476">
    <property type="entry name" value="Helitron_helicase-like"/>
</dbReference>
<evidence type="ECO:0000313" key="6">
    <source>
        <dbReference type="EMBL" id="BAD68127.1"/>
    </source>
</evidence>
<dbReference type="GO" id="GO:0016887">
    <property type="term" value="F:ATP hydrolysis activity"/>
    <property type="evidence" value="ECO:0007669"/>
    <property type="project" value="RHEA"/>
</dbReference>
<feature type="domain" description="Helitron helicase-like" evidence="4">
    <location>
        <begin position="292"/>
        <end position="473"/>
    </location>
</feature>
<keyword evidence="1" id="KW-0547">Nucleotide-binding</keyword>
<dbReference type="GO" id="GO:0000723">
    <property type="term" value="P:telomere maintenance"/>
    <property type="evidence" value="ECO:0007669"/>
    <property type="project" value="InterPro"/>
</dbReference>
<dbReference type="EMBL" id="AP003215">
    <property type="protein sequence ID" value="BAD68127.1"/>
    <property type="molecule type" value="Genomic_DNA"/>
</dbReference>
<dbReference type="Proteomes" id="UP000817658">
    <property type="component" value="Chromosome 1"/>
</dbReference>
<dbReference type="GO" id="GO:0005524">
    <property type="term" value="F:ATP binding"/>
    <property type="evidence" value="ECO:0007669"/>
    <property type="project" value="UniProtKB-KW"/>
</dbReference>
<reference evidence="6" key="1">
    <citation type="journal article" date="2002" name="Nature">
        <title>The genome sequence and structure of rice chromosome 1.</title>
        <authorList>
            <person name="Sasaki T."/>
            <person name="Matsumoto T."/>
            <person name="Yamamoto K."/>
            <person name="Sakata K."/>
            <person name="Baba T."/>
            <person name="Katayose Y."/>
            <person name="Wu J."/>
            <person name="Niimura Y."/>
            <person name="Cheng Z."/>
            <person name="Nagamura Y."/>
            <person name="Antonio B.A."/>
            <person name="Kanamori H."/>
            <person name="Hosokawa S."/>
            <person name="Masukawa M."/>
            <person name="Arikawa K."/>
            <person name="Chiden Y."/>
            <person name="Hayashi M."/>
            <person name="Okamoto M."/>
            <person name="Ando T."/>
            <person name="Aoki H."/>
            <person name="Arita K."/>
            <person name="Hamada M."/>
            <person name="Harada C."/>
            <person name="Hijishita S."/>
            <person name="Honda M."/>
            <person name="Ichikawa Y."/>
            <person name="Idonuma A."/>
            <person name="Iijima M."/>
            <person name="Ikeda M."/>
            <person name="Ikeno M."/>
            <person name="Itoh S."/>
            <person name="Itoh T."/>
            <person name="Itoh Y."/>
            <person name="Itoh Y."/>
            <person name="Iwabuchi A."/>
            <person name="Kamiya K."/>
            <person name="Karasawa W."/>
            <person name="Katagiri S."/>
            <person name="Kikuta A."/>
            <person name="Kobayashi N."/>
            <person name="Kono I."/>
            <person name="Machita K."/>
            <person name="Maehara T."/>
            <person name="Mizuno H."/>
            <person name="Mizubayashi T."/>
            <person name="Mukai Y."/>
            <person name="Nagasaki H."/>
            <person name="Nakashima M."/>
            <person name="Nakama Y."/>
            <person name="Nakamichi Y."/>
            <person name="Nakamura M."/>
            <person name="Namiki N."/>
            <person name="Negishi M."/>
            <person name="Ohta I."/>
            <person name="Ono N."/>
            <person name="Saji S."/>
            <person name="Sakai K."/>
            <person name="Shibata M."/>
            <person name="Shimokawa T."/>
            <person name="Shomura A."/>
            <person name="Song J."/>
            <person name="Takazaki Y."/>
            <person name="Terasawa K."/>
            <person name="Tsuji K."/>
            <person name="Waki K."/>
            <person name="Yamagata H."/>
            <person name="Yamane H."/>
            <person name="Yoshiki S."/>
            <person name="Yoshihara R."/>
            <person name="Yukawa K."/>
            <person name="Zhong H."/>
            <person name="Iwama H."/>
            <person name="Endo T."/>
            <person name="Ito H."/>
            <person name="Hahn J.H."/>
            <person name="Kim H.I."/>
            <person name="Eun M.Y."/>
            <person name="Yano M."/>
            <person name="Jiang J."/>
            <person name="Gojobori T."/>
        </authorList>
    </citation>
    <scope>NUCLEOTIDE SEQUENCE [LARGE SCALE GENOMIC DNA]</scope>
</reference>
<keyword evidence="1" id="KW-0067">ATP-binding</keyword>
<evidence type="ECO:0000259" key="4">
    <source>
        <dbReference type="Pfam" id="PF14214"/>
    </source>
</evidence>
<dbReference type="EC" id="5.6.2.3" evidence="1"/>
<feature type="domain" description="DNA helicase Pif1-like DEAD-box helicase" evidence="3">
    <location>
        <begin position="935"/>
        <end position="1160"/>
    </location>
</feature>
<dbReference type="PANTHER" id="PTHR10492">
    <property type="match status" value="1"/>
</dbReference>
<dbReference type="Pfam" id="PF21530">
    <property type="entry name" value="Pif1_2B_dom"/>
    <property type="match status" value="1"/>
</dbReference>
<keyword evidence="1" id="KW-0227">DNA damage</keyword>
<keyword evidence="1" id="KW-0378">Hydrolase</keyword>
<dbReference type="GO" id="GO:0006281">
    <property type="term" value="P:DNA repair"/>
    <property type="evidence" value="ECO:0007669"/>
    <property type="project" value="UniProtKB-KW"/>
</dbReference>
<comment type="cofactor">
    <cofactor evidence="1">
        <name>Mg(2+)</name>
        <dbReference type="ChEBI" id="CHEBI:18420"/>
    </cofactor>
</comment>
<dbReference type="GO" id="GO:0006310">
    <property type="term" value="P:DNA recombination"/>
    <property type="evidence" value="ECO:0007669"/>
    <property type="project" value="UniProtKB-KW"/>
</dbReference>
<dbReference type="Pfam" id="PF05970">
    <property type="entry name" value="PIF1"/>
    <property type="match status" value="1"/>
</dbReference>
<evidence type="ECO:0000259" key="5">
    <source>
        <dbReference type="Pfam" id="PF21530"/>
    </source>
</evidence>
<accession>Q5VR06</accession>
<dbReference type="InterPro" id="IPR010285">
    <property type="entry name" value="DNA_helicase_pif1-like_DEAD"/>
</dbReference>
<gene>
    <name evidence="6" type="primary">OSJNBa0089K24.34</name>
</gene>
<organism evidence="6">
    <name type="scientific">Oryza sativa subsp. japonica</name>
    <name type="common">Rice</name>
    <dbReference type="NCBI Taxonomy" id="39947"/>
    <lineage>
        <taxon>Eukaryota</taxon>
        <taxon>Viridiplantae</taxon>
        <taxon>Streptophyta</taxon>
        <taxon>Embryophyta</taxon>
        <taxon>Tracheophyta</taxon>
        <taxon>Spermatophyta</taxon>
        <taxon>Magnoliopsida</taxon>
        <taxon>Liliopsida</taxon>
        <taxon>Poales</taxon>
        <taxon>Poaceae</taxon>
        <taxon>BOP clade</taxon>
        <taxon>Oryzoideae</taxon>
        <taxon>Oryzeae</taxon>
        <taxon>Oryzinae</taxon>
        <taxon>Oryza</taxon>
        <taxon>Oryza sativa</taxon>
    </lineage>
</organism>
<dbReference type="PANTHER" id="PTHR10492:SF90">
    <property type="entry name" value="ATP-DEPENDENT DNA HELICASE"/>
    <property type="match status" value="1"/>
</dbReference>
<evidence type="ECO:0000256" key="1">
    <source>
        <dbReference type="RuleBase" id="RU363044"/>
    </source>
</evidence>
<feature type="coiled-coil region" evidence="2">
    <location>
        <begin position="915"/>
        <end position="942"/>
    </location>
</feature>
<sequence length="1427" mass="166273">MPEYKCKHCNAIFCFEERNKRETKKRKGEIIYSNCCKNNKIKIPPFQNPPETLARLLNNKEDNLSKHFMQKIRQYNSLFSFTSMGGTIDKNINNGDGPYVFRVNGQIHHRIGCLLPKPNEIPKFAELYIFDTKNEIENRIHALNKEEMGSTDINPYIVEQLKKMFDEYNPLVKTFRYARDLFEEHKGVDFSIRIIGADKGDPIQYEMPHTEDLAILIVGELNLENYKRDIIVQNKNNGLQRISIFHPAYMALQYPLLFPYGERGFQLGIPYYNSNTNKKSKKTRSTITVHEYYKYHMHYRPNQPNPYLCYGRLSKQAIVDARAIEDEDRLMFIAKNQNKLRAECLKGIFDAVQKGLTEGNQIGKKIILPSSHVGSKRYTMQNYYDGIAICRVYGPPHLFITFTCNPRWPEITMTILENEQPNDRPDIIVRVFHIKLEQLIEDIQSGTIFGPTTAILYSVEFQKRGLPHVHILVWLDKKPSEITIEMIDKWISTEIPDPREDPLGYILIAEHMMHGPCGAKNENCPCMKKGKCSKFYPKEFNDQTNFTENGFAQYKRRNTNIYIRKDNHNLDNRWVVPHNLFLLKRYQAHLNVEFVNQSRMLKYLCKYVNKGGDKAKIIFQRIKQGIDHSENEQTEKIDEIEEYLECRYICDQDGMWRLLGYEIHYHWPPVERMPVHLPLMNMVKLTKDTKLKNIIENPDNQRTMLTEWFMANQLHEEARNLTYCEFPQKWKWDKKERKWVKRQHGFKIARLYYVKPTEGERFYLRMLLMIVKGAKNYEDIRTYNGITYKTFKETCAARGLLMDDNEWYKTFDEAASWATSPQLRSLFIILLLYCNLEDERKFFETNWEKMVDDIKFQLISKYHPIKYNPTDIELKDILIEQIEYLLSKSGISIDKFNLPQMTVRYKLDSTNTLIQDELNYNANDLEEQANKLYLQLNDDQKKAFHLIVNSVINKESNFFFVSGHGGTGKTFLWNTIVSFLRAKKEIVLTVASSGVASLLLPNGRIAHSRFRIPVDIDELSLCDIKRGTKLAELLIETSLIIWDEALMTNRQCFEALDRTLRDILSEKYINAIDKPFGGKVVVLGGDPKQILPVIENASKLEIINASIVKSYLWGYVKKIFLFENMRLQKTKSNTLEYKEINDFNNWILDIGNGKINTKQSTAQNEDTDTTIILVPENLLINTGENKLEELVKFTYPDFKNSFFNPNYLKNRAILATTNEIVDEVNNYILSLVPNQEKEYYSADTLSQCMDTTNDADILYPVEYLNSLNANNFPTHVLKLKVGVPIILLRNLNQNLGLCNGTRLIITNLGDNIIEGIIITGTHIGEKAYIPRINLTTRGNQWPFTLCRRHFPIKVCYSMTINKSQGQTLSNVGLYLKKPVFTHGQLYVAISRVSNSKGLKILIENEDGTCATQTKNIVYREILDSFRS</sequence>
<proteinExistence type="inferred from homology"/>
<dbReference type="SUPFAM" id="SSF52540">
    <property type="entry name" value="P-loop containing nucleoside triphosphate hydrolases"/>
    <property type="match status" value="2"/>
</dbReference>
<keyword evidence="2" id="KW-0175">Coiled coil</keyword>
<dbReference type="Gene3D" id="3.40.50.300">
    <property type="entry name" value="P-loop containing nucleotide triphosphate hydrolases"/>
    <property type="match status" value="2"/>
</dbReference>
<keyword evidence="1" id="KW-0233">DNA recombination</keyword>
<evidence type="ECO:0000259" key="3">
    <source>
        <dbReference type="Pfam" id="PF05970"/>
    </source>
</evidence>
<comment type="similarity">
    <text evidence="1">Belongs to the helicase family.</text>
</comment>
<name>Q5VR06_ORYSJ</name>
<keyword evidence="1" id="KW-0234">DNA repair</keyword>
<keyword evidence="1 6" id="KW-0347">Helicase</keyword>
<dbReference type="InterPro" id="IPR027417">
    <property type="entry name" value="P-loop_NTPase"/>
</dbReference>
<dbReference type="InterPro" id="IPR049163">
    <property type="entry name" value="Pif1-like_2B_dom"/>
</dbReference>
<feature type="domain" description="DNA helicase Pif1-like 2B" evidence="5">
    <location>
        <begin position="1262"/>
        <end position="1308"/>
    </location>
</feature>
<dbReference type="Pfam" id="PF14214">
    <property type="entry name" value="Helitron_like_N"/>
    <property type="match status" value="1"/>
</dbReference>
<protein>
    <recommendedName>
        <fullName evidence="1">ATP-dependent DNA helicase</fullName>
        <ecNumber evidence="1">5.6.2.3</ecNumber>
    </recommendedName>
</protein>